<keyword evidence="1" id="KW-0472">Membrane</keyword>
<accession>A0A1M4ZR75</accession>
<name>A0A1M4ZR75_9BURK</name>
<gene>
    <name evidence="2" type="ORF">SAMN02745117_01504</name>
</gene>
<sequence length="324" mass="36837">MGGDAAIIEHDLEQALRDPAVSRHWGGQRKEVKCQNCHAISVFVDGRVAQRCDFCGSPAIVAHEEMQDAITPQSILPFNVSDGQVRDRIRQWYGSRWFAPNRLKTAALTDTIHGVYLPYWTFDAHAHAQWSADAGHYYYTTETYRDSNGQTKSRQVRHVRWTPASGSLSHFFDDTLVPGTKGVHPKLLRQVEPFPTQTSLKPYAPEYVRGWTVERYQVDLRRAAQLGQKQMSEQLHQMCAQQVPGDTHRNLQVDARYQGRTFKHVLVPVWLVHYTYGRTTYQIIANGYTGQLAGERPYSVVKIALAVLLGLVLLALVLYYGQLQ</sequence>
<dbReference type="AlphaFoldDB" id="A0A1M4ZR75"/>
<keyword evidence="1" id="KW-0812">Transmembrane</keyword>
<feature type="transmembrane region" description="Helical" evidence="1">
    <location>
        <begin position="303"/>
        <end position="321"/>
    </location>
</feature>
<keyword evidence="1" id="KW-1133">Transmembrane helix</keyword>
<evidence type="ECO:0000256" key="1">
    <source>
        <dbReference type="SAM" id="Phobius"/>
    </source>
</evidence>
<dbReference type="STRING" id="1122156.SAMN02745117_01504"/>
<evidence type="ECO:0000313" key="3">
    <source>
        <dbReference type="Proteomes" id="UP000184327"/>
    </source>
</evidence>
<proteinExistence type="predicted"/>
<reference evidence="2 3" key="1">
    <citation type="submission" date="2016-11" db="EMBL/GenBank/DDBJ databases">
        <authorList>
            <person name="Jaros S."/>
            <person name="Januszkiewicz K."/>
            <person name="Wedrychowicz H."/>
        </authorList>
    </citation>
    <scope>NUCLEOTIDE SEQUENCE [LARGE SCALE GENOMIC DNA]</scope>
    <source>
        <strain evidence="2 3">DSM 16112</strain>
    </source>
</reference>
<dbReference type="EMBL" id="FQUZ01000015">
    <property type="protein sequence ID" value="SHF20307.1"/>
    <property type="molecule type" value="Genomic_DNA"/>
</dbReference>
<evidence type="ECO:0008006" key="4">
    <source>
        <dbReference type="Google" id="ProtNLM"/>
    </source>
</evidence>
<organism evidence="2 3">
    <name type="scientific">Lampropedia hyalina DSM 16112</name>
    <dbReference type="NCBI Taxonomy" id="1122156"/>
    <lineage>
        <taxon>Bacteria</taxon>
        <taxon>Pseudomonadati</taxon>
        <taxon>Pseudomonadota</taxon>
        <taxon>Betaproteobacteria</taxon>
        <taxon>Burkholderiales</taxon>
        <taxon>Comamonadaceae</taxon>
        <taxon>Lampropedia</taxon>
    </lineage>
</organism>
<protein>
    <recommendedName>
        <fullName evidence="4">Zinc finger domain-containing protein, LSD1 subclass</fullName>
    </recommendedName>
</protein>
<dbReference type="Proteomes" id="UP000184327">
    <property type="component" value="Unassembled WGS sequence"/>
</dbReference>
<evidence type="ECO:0000313" key="2">
    <source>
        <dbReference type="EMBL" id="SHF20307.1"/>
    </source>
</evidence>
<keyword evidence="3" id="KW-1185">Reference proteome</keyword>